<name>Q93530_CAEEL</name>
<protein>
    <submittedName>
        <fullName evidence="2">Uncharacterized protein</fullName>
    </submittedName>
</protein>
<gene>
    <name evidence="2" type="ORF">CELE_F19D8.2</name>
    <name evidence="2 4" type="ORF">F19D8.2</name>
</gene>
<dbReference type="HOGENOM" id="CLU_1220670_0_0_1"/>
<dbReference type="eggNOG" id="ENOG502TI2I">
    <property type="taxonomic scope" value="Eukaryota"/>
</dbReference>
<reference evidence="2 3" key="1">
    <citation type="journal article" date="1998" name="Science">
        <title>Genome sequence of the nematode C. elegans: a platform for investigating biology.</title>
        <authorList>
            <consortium name="The C. elegans sequencing consortium"/>
            <person name="Sulson J.E."/>
            <person name="Waterston R."/>
        </authorList>
    </citation>
    <scope>NUCLEOTIDE SEQUENCE [LARGE SCALE GENOMIC DNA]</scope>
    <source>
        <strain evidence="2 3">Bristol N2</strain>
    </source>
</reference>
<dbReference type="InParanoid" id="Q93530"/>
<sequence>MGTPYNEESSPSILVLYSSDNDSPDKFFPADPRLIQAHWDSQAEPRQPPTPPASPVSGIATPSSAITAELWEMERSLTPLPTRDSPMPEIQDRGNQQHCNILTTKNQPQVDQISNGGHMKSSISFQYKDTPEYSLYRKWFDDDELEFYLEGMESWTRRKKRVQYEYDDEEKEIDETPCCFLCPTSRENVGLMRKVVRFFTVTRKPKKFRRLYSFLRRFRHFTPQFGP</sequence>
<proteinExistence type="predicted"/>
<accession>Q93530</accession>
<feature type="region of interest" description="Disordered" evidence="1">
    <location>
        <begin position="16"/>
        <end position="60"/>
    </location>
</feature>
<evidence type="ECO:0000313" key="3">
    <source>
        <dbReference type="Proteomes" id="UP000001940"/>
    </source>
</evidence>
<organism evidence="2 3">
    <name type="scientific">Caenorhabditis elegans</name>
    <dbReference type="NCBI Taxonomy" id="6239"/>
    <lineage>
        <taxon>Eukaryota</taxon>
        <taxon>Metazoa</taxon>
        <taxon>Ecdysozoa</taxon>
        <taxon>Nematoda</taxon>
        <taxon>Chromadorea</taxon>
        <taxon>Rhabditida</taxon>
        <taxon>Rhabditina</taxon>
        <taxon>Rhabditomorpha</taxon>
        <taxon>Rhabditoidea</taxon>
        <taxon>Rhabditidae</taxon>
        <taxon>Peloderinae</taxon>
        <taxon>Caenorhabditis</taxon>
    </lineage>
</organism>
<dbReference type="UCSC" id="F19D8.2">
    <property type="organism name" value="c. elegans"/>
</dbReference>
<evidence type="ECO:0000313" key="4">
    <source>
        <dbReference type="WormBase" id="F19D8.2"/>
    </source>
</evidence>
<dbReference type="Proteomes" id="UP000001940">
    <property type="component" value="Chromosome X"/>
</dbReference>
<evidence type="ECO:0000256" key="1">
    <source>
        <dbReference type="SAM" id="MobiDB-lite"/>
    </source>
</evidence>
<dbReference type="AlphaFoldDB" id="Q93530"/>
<dbReference type="CTD" id="184683"/>
<dbReference type="PaxDb" id="6239-F19D8.2"/>
<dbReference type="Bgee" id="WBGene00008955">
    <property type="expression patterns" value="Expressed in adult organism and 2 other cell types or tissues"/>
</dbReference>
<dbReference type="GeneID" id="184683"/>
<dbReference type="PIR" id="T21117">
    <property type="entry name" value="T21117"/>
</dbReference>
<dbReference type="KEGG" id="cel:CELE_F19D8.2"/>
<evidence type="ECO:0000313" key="2">
    <source>
        <dbReference type="EMBL" id="CAB01739.2"/>
    </source>
</evidence>
<dbReference type="WormBase" id="F19D8.2">
    <property type="protein sequence ID" value="CE37356"/>
    <property type="gene ID" value="WBGene00008955"/>
</dbReference>
<keyword evidence="3" id="KW-1185">Reference proteome</keyword>
<dbReference type="AGR" id="WB:WBGene00008955"/>
<dbReference type="FunCoup" id="Q93530">
    <property type="interactions" value="4"/>
</dbReference>
<dbReference type="RefSeq" id="NP_510306.2">
    <property type="nucleotide sequence ID" value="NM_077905.2"/>
</dbReference>
<dbReference type="OrthoDB" id="5813111at2759"/>
<dbReference type="EMBL" id="BX284606">
    <property type="protein sequence ID" value="CAB01739.2"/>
    <property type="molecule type" value="Genomic_DNA"/>
</dbReference>